<evidence type="ECO:0000313" key="2">
    <source>
        <dbReference type="Proteomes" id="UP001210925"/>
    </source>
</evidence>
<evidence type="ECO:0000313" key="1">
    <source>
        <dbReference type="EMBL" id="KAJ3251030.1"/>
    </source>
</evidence>
<organism evidence="1 2">
    <name type="scientific">Boothiomyces macroporosus</name>
    <dbReference type="NCBI Taxonomy" id="261099"/>
    <lineage>
        <taxon>Eukaryota</taxon>
        <taxon>Fungi</taxon>
        <taxon>Fungi incertae sedis</taxon>
        <taxon>Chytridiomycota</taxon>
        <taxon>Chytridiomycota incertae sedis</taxon>
        <taxon>Chytridiomycetes</taxon>
        <taxon>Rhizophydiales</taxon>
        <taxon>Terramycetaceae</taxon>
        <taxon>Boothiomyces</taxon>
    </lineage>
</organism>
<dbReference type="Proteomes" id="UP001210925">
    <property type="component" value="Unassembled WGS sequence"/>
</dbReference>
<reference evidence="1" key="1">
    <citation type="submission" date="2020-05" db="EMBL/GenBank/DDBJ databases">
        <title>Phylogenomic resolution of chytrid fungi.</title>
        <authorList>
            <person name="Stajich J.E."/>
            <person name="Amses K."/>
            <person name="Simmons R."/>
            <person name="Seto K."/>
            <person name="Myers J."/>
            <person name="Bonds A."/>
            <person name="Quandt C.A."/>
            <person name="Barry K."/>
            <person name="Liu P."/>
            <person name="Grigoriev I."/>
            <person name="Longcore J.E."/>
            <person name="James T.Y."/>
        </authorList>
    </citation>
    <scope>NUCLEOTIDE SEQUENCE</scope>
    <source>
        <strain evidence="1">PLAUS21</strain>
    </source>
</reference>
<dbReference type="EMBL" id="JADGKB010000207">
    <property type="protein sequence ID" value="KAJ3251030.1"/>
    <property type="molecule type" value="Genomic_DNA"/>
</dbReference>
<comment type="caution">
    <text evidence="1">The sequence shown here is derived from an EMBL/GenBank/DDBJ whole genome shotgun (WGS) entry which is preliminary data.</text>
</comment>
<name>A0AAD5U968_9FUNG</name>
<proteinExistence type="predicted"/>
<gene>
    <name evidence="1" type="ORF">HK103_002926</name>
</gene>
<dbReference type="AlphaFoldDB" id="A0AAD5U968"/>
<keyword evidence="2" id="KW-1185">Reference proteome</keyword>
<accession>A0AAD5U968</accession>
<sequence>MFESILGSWTDKCLIIGGEAVHISDCFHVACDRNLFWANRNSSRTITCLKANYLHISLRLHPTFFRLLEEKILIYSNTQLTGKFKTVVKEASGIRLEQVTDLTRRSRTETPNEIIFSTDTINKHKLSIHKLKPEDLQIKYKRIKLAIRDRKKDLVNLTLSIYAETRKGWVQVGEWISKDIAVRFGNVADHPDLKGMTAKDREREFSDMLYAEISQFQKYTLLQLQKAVYSPVDELWNDFLKFA</sequence>
<protein>
    <submittedName>
        <fullName evidence="1">Uncharacterized protein</fullName>
    </submittedName>
</protein>